<dbReference type="EMBL" id="QSFZ01000021">
    <property type="protein sequence ID" value="RHA88943.1"/>
    <property type="molecule type" value="Genomic_DNA"/>
</dbReference>
<evidence type="ECO:0000313" key="1">
    <source>
        <dbReference type="EMBL" id="RHA88943.1"/>
    </source>
</evidence>
<protein>
    <recommendedName>
        <fullName evidence="3">Sporulation initiation factor Spo0A C-terminal domain-containing protein</fullName>
    </recommendedName>
</protein>
<gene>
    <name evidence="1" type="ORF">DW912_14960</name>
</gene>
<proteinExistence type="predicted"/>
<reference evidence="1 2" key="1">
    <citation type="submission" date="2018-08" db="EMBL/GenBank/DDBJ databases">
        <title>A genome reference for cultivated species of the human gut microbiota.</title>
        <authorList>
            <person name="Zou Y."/>
            <person name="Xue W."/>
            <person name="Luo G."/>
        </authorList>
    </citation>
    <scope>NUCLEOTIDE SEQUENCE [LARGE SCALE GENOMIC DNA]</scope>
    <source>
        <strain evidence="1 2">AM42-17AT</strain>
    </source>
</reference>
<name>A0A413TVF7_9FIRM</name>
<dbReference type="InterPro" id="IPR036388">
    <property type="entry name" value="WH-like_DNA-bd_sf"/>
</dbReference>
<organism evidence="1 2">
    <name type="scientific">Agathobacter rectalis</name>
    <dbReference type="NCBI Taxonomy" id="39491"/>
    <lineage>
        <taxon>Bacteria</taxon>
        <taxon>Bacillati</taxon>
        <taxon>Bacillota</taxon>
        <taxon>Clostridia</taxon>
        <taxon>Lachnospirales</taxon>
        <taxon>Lachnospiraceae</taxon>
        <taxon>Agathobacter</taxon>
    </lineage>
</organism>
<comment type="caution">
    <text evidence="1">The sequence shown here is derived from an EMBL/GenBank/DDBJ whole genome shotgun (WGS) entry which is preliminary data.</text>
</comment>
<evidence type="ECO:0008006" key="3">
    <source>
        <dbReference type="Google" id="ProtNLM"/>
    </source>
</evidence>
<sequence>MIGLKKGDMKKILKAGAKANGVSVSELRENIQVTIDEAMNSTDPEVQANFKKLFGNKCPTPEEYIYKITKEIKL</sequence>
<evidence type="ECO:0000313" key="2">
    <source>
        <dbReference type="Proteomes" id="UP000286220"/>
    </source>
</evidence>
<dbReference type="Gene3D" id="1.10.10.10">
    <property type="entry name" value="Winged helix-like DNA-binding domain superfamily/Winged helix DNA-binding domain"/>
    <property type="match status" value="1"/>
</dbReference>
<dbReference type="RefSeq" id="WP_118332775.1">
    <property type="nucleotide sequence ID" value="NZ_QSFZ01000021.1"/>
</dbReference>
<dbReference type="Proteomes" id="UP000286220">
    <property type="component" value="Unassembled WGS sequence"/>
</dbReference>
<dbReference type="AlphaFoldDB" id="A0A413TVF7"/>
<accession>A0A413TVF7</accession>